<dbReference type="GO" id="GO:0098542">
    <property type="term" value="P:defense response to other organism"/>
    <property type="evidence" value="ECO:0007669"/>
    <property type="project" value="TreeGrafter"/>
</dbReference>
<dbReference type="Gene3D" id="1.10.10.10">
    <property type="entry name" value="Winged helix-like DNA-binding domain superfamily/Winged helix DNA-binding domain"/>
    <property type="match status" value="1"/>
</dbReference>
<dbReference type="GO" id="GO:0043531">
    <property type="term" value="F:ADP binding"/>
    <property type="evidence" value="ECO:0007669"/>
    <property type="project" value="InterPro"/>
</dbReference>
<dbReference type="InterPro" id="IPR036388">
    <property type="entry name" value="WH-like_DNA-bd_sf"/>
</dbReference>
<evidence type="ECO:0000256" key="8">
    <source>
        <dbReference type="ARBA" id="ARBA00022840"/>
    </source>
</evidence>
<dbReference type="PRINTS" id="PR00364">
    <property type="entry name" value="DISEASERSIST"/>
</dbReference>
<dbReference type="InterPro" id="IPR027417">
    <property type="entry name" value="P-loop_NTPase"/>
</dbReference>
<keyword evidence="3" id="KW-0963">Cytoplasm</keyword>
<accession>A0AAV6XIC9</accession>
<dbReference type="GO" id="GO:0051607">
    <property type="term" value="P:defense response to virus"/>
    <property type="evidence" value="ECO:0007669"/>
    <property type="project" value="UniProtKB-ARBA"/>
</dbReference>
<evidence type="ECO:0000256" key="3">
    <source>
        <dbReference type="ARBA" id="ARBA00022490"/>
    </source>
</evidence>
<dbReference type="PANTHER" id="PTHR23155">
    <property type="entry name" value="DISEASE RESISTANCE PROTEIN RP"/>
    <property type="match status" value="1"/>
</dbReference>
<evidence type="ECO:0000256" key="1">
    <source>
        <dbReference type="ARBA" id="ARBA00004496"/>
    </source>
</evidence>
<proteinExistence type="inferred from homology"/>
<evidence type="ECO:0000256" key="4">
    <source>
        <dbReference type="ARBA" id="ARBA00022614"/>
    </source>
</evidence>
<dbReference type="EMBL" id="WHWC01000006">
    <property type="protein sequence ID" value="KAG8380352.1"/>
    <property type="molecule type" value="Genomic_DNA"/>
</dbReference>
<dbReference type="FunFam" id="3.40.50.300:FF:001091">
    <property type="entry name" value="Probable disease resistance protein At1g61300"/>
    <property type="match status" value="1"/>
</dbReference>
<comment type="caution">
    <text evidence="11">The sequence shown here is derived from an EMBL/GenBank/DDBJ whole genome shotgun (WGS) entry which is preliminary data.</text>
</comment>
<dbReference type="InterPro" id="IPR044974">
    <property type="entry name" value="Disease_R_plants"/>
</dbReference>
<keyword evidence="12" id="KW-1185">Reference proteome</keyword>
<keyword evidence="6" id="KW-0547">Nucleotide-binding</keyword>
<dbReference type="Gene3D" id="3.40.50.300">
    <property type="entry name" value="P-loop containing nucleotide triphosphate hydrolases"/>
    <property type="match status" value="1"/>
</dbReference>
<dbReference type="Proteomes" id="UP000826271">
    <property type="component" value="Unassembled WGS sequence"/>
</dbReference>
<evidence type="ECO:0000256" key="2">
    <source>
        <dbReference type="ARBA" id="ARBA00008894"/>
    </source>
</evidence>
<name>A0AAV6XIC9_9LAMI</name>
<comment type="similarity">
    <text evidence="2">Belongs to the disease resistance NB-LRR family.</text>
</comment>
<dbReference type="PANTHER" id="PTHR23155:SF1152">
    <property type="entry name" value="AAA+ ATPASE DOMAIN-CONTAINING PROTEIN"/>
    <property type="match status" value="1"/>
</dbReference>
<dbReference type="AlphaFoldDB" id="A0AAV6XIC9"/>
<dbReference type="FunFam" id="1.10.10.10:FF:000322">
    <property type="entry name" value="Probable disease resistance protein At1g63360"/>
    <property type="match status" value="1"/>
</dbReference>
<dbReference type="InterPro" id="IPR058922">
    <property type="entry name" value="WHD_DRP"/>
</dbReference>
<dbReference type="Gene3D" id="1.10.8.430">
    <property type="entry name" value="Helical domain of apoptotic protease-activating factors"/>
    <property type="match status" value="1"/>
</dbReference>
<evidence type="ECO:0000259" key="9">
    <source>
        <dbReference type="Pfam" id="PF00931"/>
    </source>
</evidence>
<evidence type="ECO:0000256" key="7">
    <source>
        <dbReference type="ARBA" id="ARBA00022821"/>
    </source>
</evidence>
<evidence type="ECO:0000313" key="12">
    <source>
        <dbReference type="Proteomes" id="UP000826271"/>
    </source>
</evidence>
<dbReference type="InterPro" id="IPR042197">
    <property type="entry name" value="Apaf_helical"/>
</dbReference>
<protein>
    <submittedName>
        <fullName evidence="11">Uncharacterized protein</fullName>
    </submittedName>
</protein>
<evidence type="ECO:0000313" key="11">
    <source>
        <dbReference type="EMBL" id="KAG8380352.1"/>
    </source>
</evidence>
<sequence length="637" mass="72950">MAYAALVSLSQTIQNILSHDDQSSDFFRKKQQIRSLHDHVVFLQSFLEEFTDKLADNLEGRIRDIANEAEDIFEYLILNQIQSFHSHRRREEIGHVKCFSFISEQIRSFYSHRGGAGLGNVQNPDHEYDTKKLYKKLQMVTQETDSIVGEVMAIKNSLRSGDVELISDSPTASSLSRQARRASTNKDSMVGFDEYLMAIKARLCGESSKFQVIPIFGMGGIGKTTLARNAYDDPLTVEHFHVRAWVTVSQDYSITRILSQIQVSLKAFNEERFDQSDETMATSVYKSLKGRRYLVVMDDMWSTNAWDDVRRLFPDDNNGSRIILTTRLSDVAAYADCSNRLHEMHFMDIDQSWNLLSQKVFKQEQCPHELEDIGRTIARSCRGLPLAIVVIAGILSKVSQTRASWENVAENVTLAVSTNEEQFANVLSLSYTHLPYHLRSCFLYMGGFTGNYEIHVSKLIKLWTAEGFIKPSGSKSYEESAEEYLEDLVKRSLVLVTKRKPDGRIKSCNVHDLVRDLCIRKAQEEKFLGSGLLRQRRICMHNWVPLSELGYYDSAIHSILRFPICQEALYCLKKFRLLRVLDATEFEIISEFPSEVLELIFLRYIAFSSMPAFDFGIPASISILRNLETLNHLSTYE</sequence>
<dbReference type="Pfam" id="PF00931">
    <property type="entry name" value="NB-ARC"/>
    <property type="match status" value="1"/>
</dbReference>
<evidence type="ECO:0000256" key="5">
    <source>
        <dbReference type="ARBA" id="ARBA00022737"/>
    </source>
</evidence>
<organism evidence="11 12">
    <name type="scientific">Buddleja alternifolia</name>
    <dbReference type="NCBI Taxonomy" id="168488"/>
    <lineage>
        <taxon>Eukaryota</taxon>
        <taxon>Viridiplantae</taxon>
        <taxon>Streptophyta</taxon>
        <taxon>Embryophyta</taxon>
        <taxon>Tracheophyta</taxon>
        <taxon>Spermatophyta</taxon>
        <taxon>Magnoliopsida</taxon>
        <taxon>eudicotyledons</taxon>
        <taxon>Gunneridae</taxon>
        <taxon>Pentapetalae</taxon>
        <taxon>asterids</taxon>
        <taxon>lamiids</taxon>
        <taxon>Lamiales</taxon>
        <taxon>Scrophulariaceae</taxon>
        <taxon>Buddlejeae</taxon>
        <taxon>Buddleja</taxon>
    </lineage>
</organism>
<gene>
    <name evidence="11" type="ORF">BUALT_Bualt06G0006600</name>
</gene>
<dbReference type="SUPFAM" id="SSF52540">
    <property type="entry name" value="P-loop containing nucleoside triphosphate hydrolases"/>
    <property type="match status" value="1"/>
</dbReference>
<comment type="subcellular location">
    <subcellularLocation>
        <location evidence="1">Cytoplasm</location>
    </subcellularLocation>
</comment>
<evidence type="ECO:0000259" key="10">
    <source>
        <dbReference type="Pfam" id="PF23559"/>
    </source>
</evidence>
<dbReference type="InterPro" id="IPR002182">
    <property type="entry name" value="NB-ARC"/>
</dbReference>
<dbReference type="Pfam" id="PF23559">
    <property type="entry name" value="WHD_DRP"/>
    <property type="match status" value="1"/>
</dbReference>
<feature type="domain" description="NB-ARC" evidence="9">
    <location>
        <begin position="197"/>
        <end position="365"/>
    </location>
</feature>
<keyword evidence="8" id="KW-0067">ATP-binding</keyword>
<dbReference type="Gene3D" id="1.20.5.4130">
    <property type="match status" value="1"/>
</dbReference>
<keyword evidence="5" id="KW-0677">Repeat</keyword>
<reference evidence="11" key="1">
    <citation type="submission" date="2019-10" db="EMBL/GenBank/DDBJ databases">
        <authorList>
            <person name="Zhang R."/>
            <person name="Pan Y."/>
            <person name="Wang J."/>
            <person name="Ma R."/>
            <person name="Yu S."/>
        </authorList>
    </citation>
    <scope>NUCLEOTIDE SEQUENCE</scope>
    <source>
        <strain evidence="11">LA-IB0</strain>
        <tissue evidence="11">Leaf</tissue>
    </source>
</reference>
<keyword evidence="7" id="KW-0611">Plant defense</keyword>
<dbReference type="GO" id="GO:0005737">
    <property type="term" value="C:cytoplasm"/>
    <property type="evidence" value="ECO:0007669"/>
    <property type="project" value="UniProtKB-SubCell"/>
</dbReference>
<feature type="domain" description="Disease resistance protein winged helix" evidence="10">
    <location>
        <begin position="448"/>
        <end position="518"/>
    </location>
</feature>
<dbReference type="GO" id="GO:0005524">
    <property type="term" value="F:ATP binding"/>
    <property type="evidence" value="ECO:0007669"/>
    <property type="project" value="UniProtKB-KW"/>
</dbReference>
<evidence type="ECO:0000256" key="6">
    <source>
        <dbReference type="ARBA" id="ARBA00022741"/>
    </source>
</evidence>
<keyword evidence="4" id="KW-0433">Leucine-rich repeat</keyword>